<name>A0A2H0BHB4_UNCKA</name>
<evidence type="ECO:0000256" key="1">
    <source>
        <dbReference type="SAM" id="Phobius"/>
    </source>
</evidence>
<proteinExistence type="predicted"/>
<keyword evidence="1" id="KW-0812">Transmembrane</keyword>
<evidence type="ECO:0000313" key="3">
    <source>
        <dbReference type="Proteomes" id="UP000228495"/>
    </source>
</evidence>
<evidence type="ECO:0000313" key="2">
    <source>
        <dbReference type="EMBL" id="PIP56959.1"/>
    </source>
</evidence>
<keyword evidence="1" id="KW-1133">Transmembrane helix</keyword>
<accession>A0A2H0BHB4</accession>
<protein>
    <recommendedName>
        <fullName evidence="4">Type II secretion system protein GspG C-terminal domain-containing protein</fullName>
    </recommendedName>
</protein>
<organism evidence="2 3">
    <name type="scientific">candidate division WWE3 bacterium CG22_combo_CG10-13_8_21_14_all_39_12</name>
    <dbReference type="NCBI Taxonomy" id="1975094"/>
    <lineage>
        <taxon>Bacteria</taxon>
        <taxon>Katanobacteria</taxon>
    </lineage>
</organism>
<reference evidence="2 3" key="1">
    <citation type="submission" date="2017-09" db="EMBL/GenBank/DDBJ databases">
        <title>Depth-based differentiation of microbial function through sediment-hosted aquifers and enrichment of novel symbionts in the deep terrestrial subsurface.</title>
        <authorList>
            <person name="Probst A.J."/>
            <person name="Ladd B."/>
            <person name="Jarett J.K."/>
            <person name="Geller-Mcgrath D.E."/>
            <person name="Sieber C.M."/>
            <person name="Emerson J.B."/>
            <person name="Anantharaman K."/>
            <person name="Thomas B.C."/>
            <person name="Malmstrom R."/>
            <person name="Stieglmeier M."/>
            <person name="Klingl A."/>
            <person name="Woyke T."/>
            <person name="Ryan C.M."/>
            <person name="Banfield J.F."/>
        </authorList>
    </citation>
    <scope>NUCLEOTIDE SEQUENCE [LARGE SCALE GENOMIC DNA]</scope>
    <source>
        <strain evidence="2">CG22_combo_CG10-13_8_21_14_all_39_12</strain>
    </source>
</reference>
<dbReference type="PROSITE" id="PS00409">
    <property type="entry name" value="PROKAR_NTER_METHYL"/>
    <property type="match status" value="1"/>
</dbReference>
<dbReference type="NCBIfam" id="TIGR02532">
    <property type="entry name" value="IV_pilin_GFxxxE"/>
    <property type="match status" value="1"/>
</dbReference>
<dbReference type="EMBL" id="PCSU01000003">
    <property type="protein sequence ID" value="PIP56959.1"/>
    <property type="molecule type" value="Genomic_DNA"/>
</dbReference>
<dbReference type="Gene3D" id="3.30.700.10">
    <property type="entry name" value="Glycoprotein, Type 4 Pilin"/>
    <property type="match status" value="1"/>
</dbReference>
<comment type="caution">
    <text evidence="2">The sequence shown here is derived from an EMBL/GenBank/DDBJ whole genome shotgun (WGS) entry which is preliminary data.</text>
</comment>
<dbReference type="Pfam" id="PF07963">
    <property type="entry name" value="N_methyl"/>
    <property type="match status" value="1"/>
</dbReference>
<dbReference type="AlphaFoldDB" id="A0A2H0BHB4"/>
<keyword evidence="1" id="KW-0472">Membrane</keyword>
<dbReference type="SUPFAM" id="SSF54523">
    <property type="entry name" value="Pili subunits"/>
    <property type="match status" value="1"/>
</dbReference>
<dbReference type="InterPro" id="IPR045584">
    <property type="entry name" value="Pilin-like"/>
</dbReference>
<dbReference type="PANTHER" id="PTHR30093">
    <property type="entry name" value="GENERAL SECRETION PATHWAY PROTEIN G"/>
    <property type="match status" value="1"/>
</dbReference>
<evidence type="ECO:0008006" key="4">
    <source>
        <dbReference type="Google" id="ProtNLM"/>
    </source>
</evidence>
<dbReference type="Proteomes" id="UP000228495">
    <property type="component" value="Unassembled WGS sequence"/>
</dbReference>
<sequence>MRNKVTHSVQKLAGFTLIELLVVIAVLGILAAVVLVAVDPGARINEARDAGRKQDLSTLSQAIETYFTLTQGSIPRGSNGPYTVSGGQWYSDYSFQPTFLDELTAREVLKTIPADPSEQPTDVPNGGKPYYIYYENMRIKTSGIGLEYELGSYVLYSYLENRSDGDCLKATDGVTTYTPSNPNMAIFCQYVIHNGEHVSQWNP</sequence>
<dbReference type="InterPro" id="IPR012902">
    <property type="entry name" value="N_methyl_site"/>
</dbReference>
<gene>
    <name evidence="2" type="ORF">COX05_00260</name>
</gene>
<feature type="transmembrane region" description="Helical" evidence="1">
    <location>
        <begin position="12"/>
        <end position="38"/>
    </location>
</feature>